<protein>
    <submittedName>
        <fullName evidence="1">Uncharacterized protein</fullName>
    </submittedName>
</protein>
<reference evidence="1 2" key="1">
    <citation type="submission" date="2016-07" db="EMBL/GenBank/DDBJ databases">
        <title>Pervasive Adenine N6-methylation of Active Genes in Fungi.</title>
        <authorList>
            <consortium name="DOE Joint Genome Institute"/>
            <person name="Mondo S.J."/>
            <person name="Dannebaum R.O."/>
            <person name="Kuo R.C."/>
            <person name="Labutti K."/>
            <person name="Haridas S."/>
            <person name="Kuo A."/>
            <person name="Salamov A."/>
            <person name="Ahrendt S.R."/>
            <person name="Lipzen A."/>
            <person name="Sullivan W."/>
            <person name="Andreopoulos W.B."/>
            <person name="Clum A."/>
            <person name="Lindquist E."/>
            <person name="Daum C."/>
            <person name="Ramamoorthy G.K."/>
            <person name="Gryganskyi A."/>
            <person name="Culley D."/>
            <person name="Magnuson J.K."/>
            <person name="James T.Y."/>
            <person name="O'Malley M.A."/>
            <person name="Stajich J.E."/>
            <person name="Spatafora J.W."/>
            <person name="Visel A."/>
            <person name="Grigoriev I.V."/>
        </authorList>
    </citation>
    <scope>NUCLEOTIDE SEQUENCE [LARGE SCALE GENOMIC DNA]</scope>
    <source>
        <strain evidence="1 2">PL171</strain>
    </source>
</reference>
<evidence type="ECO:0000313" key="2">
    <source>
        <dbReference type="Proteomes" id="UP000193411"/>
    </source>
</evidence>
<dbReference type="OrthoDB" id="58683at2759"/>
<sequence>MENHPPQSAWAPSEWPQPNGCTLDQQPFRLPAELLERTLTFAVCLSPVPLPGHKDATSIYPLLSVVGPRSAFPDISKTAIARVCWWIDHDVASRLGDLNLLRLLDSMAAVRPLQWSRRAMDNASTNGHVQVLEYWLRVKGAMRCVYSDKAIVGGARNGHIQVLEWWIGVQDMLGEVVPYETVVEQLAFGGHCNLIRWWTSQYADELPSQPISIRALAHAIAGAYSRPESTDLSTFGRLVSTFKIDLACRQFTFAFASQPNRDLIMDAAMATIHTSTRRLALATINMLEHYDLVLPLRPLAMLASIKSGDLAIVDRIYKRLHISSSHSSSFNTMYRVASTLGDCRALDWLRDNDSGLRAEFDEGQLLDMILDSIEDAAKAGKVDSLSWWSTTEWWPSGTMIRTRQWLDKAIMASVANDQVDALGWFWAKVVEHSMMPDPWLVGLVRHASRHGAIKVLNWWVSDRNWHPTDPAYASAVDVASSSGQLASVEFWHAHGTIAGTKYHGRQPFADRDEDVDMDKDNWLVARDQVFAWWIQSGMARVKSLDVFVALAFSRYPILLDMYLRKYGRPQVPKSSVFDMAAIKWVVLPMCAERGGGARCNAEYWLGLRDVGNPAWWTSECEQQQAVDRMMQGLAPEFGMFASVAAGKRRLLFSPKA</sequence>
<gene>
    <name evidence="1" type="ORF">BCR44DRAFT_311528</name>
</gene>
<dbReference type="PANTHER" id="PTHR46586:SF3">
    <property type="entry name" value="ANKYRIN REPEAT-CONTAINING PROTEIN"/>
    <property type="match status" value="1"/>
</dbReference>
<dbReference type="Proteomes" id="UP000193411">
    <property type="component" value="Unassembled WGS sequence"/>
</dbReference>
<name>A0A1Y2HX80_9FUNG</name>
<keyword evidence="2" id="KW-1185">Reference proteome</keyword>
<dbReference type="PANTHER" id="PTHR46586">
    <property type="entry name" value="ANKYRIN REPEAT-CONTAINING PROTEIN"/>
    <property type="match status" value="1"/>
</dbReference>
<dbReference type="AlphaFoldDB" id="A0A1Y2HX80"/>
<dbReference type="EMBL" id="MCFL01000009">
    <property type="protein sequence ID" value="ORZ38351.1"/>
    <property type="molecule type" value="Genomic_DNA"/>
</dbReference>
<organism evidence="1 2">
    <name type="scientific">Catenaria anguillulae PL171</name>
    <dbReference type="NCBI Taxonomy" id="765915"/>
    <lineage>
        <taxon>Eukaryota</taxon>
        <taxon>Fungi</taxon>
        <taxon>Fungi incertae sedis</taxon>
        <taxon>Blastocladiomycota</taxon>
        <taxon>Blastocladiomycetes</taxon>
        <taxon>Blastocladiales</taxon>
        <taxon>Catenariaceae</taxon>
        <taxon>Catenaria</taxon>
    </lineage>
</organism>
<dbReference type="InterPro" id="IPR052050">
    <property type="entry name" value="SecEffector_AnkRepeat"/>
</dbReference>
<proteinExistence type="predicted"/>
<evidence type="ECO:0000313" key="1">
    <source>
        <dbReference type="EMBL" id="ORZ38351.1"/>
    </source>
</evidence>
<accession>A0A1Y2HX80</accession>
<comment type="caution">
    <text evidence="1">The sequence shown here is derived from an EMBL/GenBank/DDBJ whole genome shotgun (WGS) entry which is preliminary data.</text>
</comment>